<name>A0A9B0WHY0_CHRAS</name>
<comment type="function">
    <text evidence="9">Guanine nucleotide-binding proteins (G proteins) function as transducers in numerous signaling pathways controlled by G protein-coupled receptors (GPCRs).</text>
</comment>
<dbReference type="GO" id="GO:0031748">
    <property type="term" value="F:D1 dopamine receptor binding"/>
    <property type="evidence" value="ECO:0007669"/>
    <property type="project" value="TreeGrafter"/>
</dbReference>
<feature type="binding site" evidence="7">
    <location>
        <begin position="793"/>
        <end position="797"/>
    </location>
    <ligand>
        <name>GTP</name>
        <dbReference type="ChEBI" id="CHEBI:37565"/>
    </ligand>
</feature>
<evidence type="ECO:0000256" key="3">
    <source>
        <dbReference type="ARBA" id="ARBA00022741"/>
    </source>
</evidence>
<dbReference type="GO" id="GO:0005737">
    <property type="term" value="C:cytoplasm"/>
    <property type="evidence" value="ECO:0007669"/>
    <property type="project" value="TreeGrafter"/>
</dbReference>
<dbReference type="InterPro" id="IPR001019">
    <property type="entry name" value="Gprotein_alpha_su"/>
</dbReference>
<feature type="compositionally biased region" description="Basic and acidic residues" evidence="10">
    <location>
        <begin position="341"/>
        <end position="352"/>
    </location>
</feature>
<evidence type="ECO:0000256" key="5">
    <source>
        <dbReference type="ARBA" id="ARBA00023134"/>
    </source>
</evidence>
<dbReference type="PRINTS" id="PR00318">
    <property type="entry name" value="GPROTEINA"/>
</dbReference>
<feature type="region of interest" description="Disordered" evidence="10">
    <location>
        <begin position="303"/>
        <end position="385"/>
    </location>
</feature>
<feature type="compositionally biased region" description="Acidic residues" evidence="10">
    <location>
        <begin position="495"/>
        <end position="510"/>
    </location>
</feature>
<dbReference type="SMART" id="SM00275">
    <property type="entry name" value="G_alpha"/>
    <property type="match status" value="1"/>
</dbReference>
<dbReference type="Gene3D" id="1.10.400.10">
    <property type="entry name" value="GI Alpha 1, domain 2-like"/>
    <property type="match status" value="1"/>
</dbReference>
<dbReference type="Gene3D" id="3.40.50.300">
    <property type="entry name" value="P-loop containing nucleotide triphosphate hydrolases"/>
    <property type="match status" value="1"/>
</dbReference>
<dbReference type="CTD" id="2778"/>
<dbReference type="PANTHER" id="PTHR10218:SF348">
    <property type="entry name" value="GUANINE NUCLEOTIDE-BINDING PROTEIN G(S) SUBUNIT ALPHA ISOFORMS XLAS"/>
    <property type="match status" value="1"/>
</dbReference>
<dbReference type="OrthoDB" id="9836061at2759"/>
<accession>A0A9B0WHY0</accession>
<evidence type="ECO:0000256" key="7">
    <source>
        <dbReference type="PIRSR" id="PIRSR601019-1"/>
    </source>
</evidence>
<dbReference type="FunFam" id="1.10.400.10:FF:000003">
    <property type="entry name" value="Guanine nucleotide-binding protein G(S) subunit alpha"/>
    <property type="match status" value="1"/>
</dbReference>
<keyword evidence="4 8" id="KW-0460">Magnesium</keyword>
<gene>
    <name evidence="12" type="primary">GNAS</name>
</gene>
<dbReference type="GO" id="GO:0031698">
    <property type="term" value="F:beta-2 adrenergic receptor binding"/>
    <property type="evidence" value="ECO:0007669"/>
    <property type="project" value="TreeGrafter"/>
</dbReference>
<feature type="binding site" evidence="8">
    <location>
        <position position="624"/>
    </location>
    <ligand>
        <name>Mg(2+)</name>
        <dbReference type="ChEBI" id="CHEBI:18420"/>
    </ligand>
</feature>
<dbReference type="CDD" id="cd00066">
    <property type="entry name" value="G-alpha"/>
    <property type="match status" value="1"/>
</dbReference>
<feature type="binding site" evidence="7">
    <location>
        <begin position="620"/>
        <end position="625"/>
    </location>
    <ligand>
        <name>GTP</name>
        <dbReference type="ChEBI" id="CHEBI:37565"/>
    </ligand>
</feature>
<feature type="compositionally biased region" description="Polar residues" evidence="10">
    <location>
        <begin position="8"/>
        <end position="28"/>
    </location>
</feature>
<evidence type="ECO:0000256" key="1">
    <source>
        <dbReference type="ARBA" id="ARBA00007172"/>
    </source>
</evidence>
<dbReference type="GO" id="GO:0031683">
    <property type="term" value="F:G-protein beta/gamma-subunit complex binding"/>
    <property type="evidence" value="ECO:0007669"/>
    <property type="project" value="UniProtKB-UniRule"/>
</dbReference>
<proteinExistence type="inferred from homology"/>
<feature type="binding site" evidence="7">
    <location>
        <position position="936"/>
    </location>
    <ligand>
        <name>GTP</name>
        <dbReference type="ChEBI" id="CHEBI:37565"/>
    </ligand>
</feature>
<dbReference type="Proteomes" id="UP000504623">
    <property type="component" value="Unplaced"/>
</dbReference>
<keyword evidence="3 7" id="KW-0547">Nucleotide-binding</keyword>
<dbReference type="Pfam" id="PF00503">
    <property type="entry name" value="G-alpha"/>
    <property type="match status" value="1"/>
</dbReference>
<evidence type="ECO:0000313" key="12">
    <source>
        <dbReference type="RefSeq" id="XP_006839367.1"/>
    </source>
</evidence>
<dbReference type="GO" id="GO:0051430">
    <property type="term" value="F:corticotropin-releasing hormone receptor 1 binding"/>
    <property type="evidence" value="ECO:0007669"/>
    <property type="project" value="TreeGrafter"/>
</dbReference>
<dbReference type="GO" id="GO:0005525">
    <property type="term" value="F:GTP binding"/>
    <property type="evidence" value="ECO:0007669"/>
    <property type="project" value="UniProtKB-UniRule"/>
</dbReference>
<feature type="binding site" evidence="8">
    <location>
        <position position="774"/>
    </location>
    <ligand>
        <name>Mg(2+)</name>
        <dbReference type="ChEBI" id="CHEBI:18420"/>
    </ligand>
</feature>
<dbReference type="PANTHER" id="PTHR10218">
    <property type="entry name" value="GTP-BINDING PROTEIN ALPHA SUBUNIT"/>
    <property type="match status" value="1"/>
</dbReference>
<evidence type="ECO:0000256" key="9">
    <source>
        <dbReference type="RuleBase" id="RU369121"/>
    </source>
</evidence>
<feature type="region of interest" description="Disordered" evidence="10">
    <location>
        <begin position="549"/>
        <end position="597"/>
    </location>
</feature>
<dbReference type="GO" id="GO:0005834">
    <property type="term" value="C:heterotrimeric G-protein complex"/>
    <property type="evidence" value="ECO:0007669"/>
    <property type="project" value="UniProtKB-UniRule"/>
</dbReference>
<dbReference type="GO" id="GO:0003924">
    <property type="term" value="F:GTPase activity"/>
    <property type="evidence" value="ECO:0007669"/>
    <property type="project" value="UniProtKB-UniRule"/>
</dbReference>
<feature type="compositionally biased region" description="Low complexity" evidence="10">
    <location>
        <begin position="178"/>
        <end position="191"/>
    </location>
</feature>
<dbReference type="GeneID" id="102827843"/>
<dbReference type="SUPFAM" id="SSF47895">
    <property type="entry name" value="Transducin (alpha subunit), insertion domain"/>
    <property type="match status" value="1"/>
</dbReference>
<dbReference type="SUPFAM" id="SSF52540">
    <property type="entry name" value="P-loop containing nucleoside triphosphate hydrolases"/>
    <property type="match status" value="1"/>
</dbReference>
<comment type="similarity">
    <text evidence="1 9">Belongs to the G-alpha family. G(s) subfamily.</text>
</comment>
<feature type="region of interest" description="Disordered" evidence="10">
    <location>
        <begin position="462"/>
        <end position="514"/>
    </location>
</feature>
<dbReference type="GO" id="GO:0035255">
    <property type="term" value="F:ionotropic glutamate receptor binding"/>
    <property type="evidence" value="ECO:0007669"/>
    <property type="project" value="TreeGrafter"/>
</dbReference>
<dbReference type="GO" id="GO:0005159">
    <property type="term" value="F:insulin-like growth factor receptor binding"/>
    <property type="evidence" value="ECO:0007669"/>
    <property type="project" value="TreeGrafter"/>
</dbReference>
<dbReference type="AlphaFoldDB" id="A0A9B0WHY0"/>
<feature type="region of interest" description="Disordered" evidence="10">
    <location>
        <begin position="1"/>
        <end position="243"/>
    </location>
</feature>
<reference evidence="12" key="1">
    <citation type="submission" date="2025-08" db="UniProtKB">
        <authorList>
            <consortium name="RefSeq"/>
        </authorList>
    </citation>
    <scope>IDENTIFICATION</scope>
    <source>
        <tissue evidence="12">Spleen</tissue>
    </source>
</reference>
<dbReference type="GO" id="GO:0031852">
    <property type="term" value="F:mu-type opioid receptor binding"/>
    <property type="evidence" value="ECO:0007669"/>
    <property type="project" value="TreeGrafter"/>
</dbReference>
<protein>
    <recommendedName>
        <fullName evidence="9">Guanine nucleotide-binding protein G(s) subunit alpha</fullName>
    </recommendedName>
    <alternativeName>
        <fullName evidence="9">Adenylate cyclase-stimulating G alpha protein</fullName>
    </alternativeName>
</protein>
<keyword evidence="9" id="KW-0472">Membrane</keyword>
<evidence type="ECO:0000256" key="10">
    <source>
        <dbReference type="SAM" id="MobiDB-lite"/>
    </source>
</evidence>
<dbReference type="FunFam" id="3.40.50.300:FF:006178">
    <property type="entry name" value="Guanine nucleotide-binding protein G(s) subunit alpha isoforms short"/>
    <property type="match status" value="2"/>
</dbReference>
<dbReference type="GO" id="GO:0007606">
    <property type="term" value="P:sensory perception of chemical stimulus"/>
    <property type="evidence" value="ECO:0007669"/>
    <property type="project" value="TreeGrafter"/>
</dbReference>
<feature type="binding site" evidence="7">
    <location>
        <begin position="862"/>
        <end position="865"/>
    </location>
    <ligand>
        <name>GTP</name>
        <dbReference type="ChEBI" id="CHEBI:37565"/>
    </ligand>
</feature>
<sequence length="964" mass="103100">MGMRNCLDGNNMSGQRDTTPELGQQPQQPVEAPGPIAPGPGPGAAEAMETEPPVTEPVPFEADGEACGPPQLSGPSSQGLGQAIEEARGLGGSSPPPEEAKPFDVKEPNSGGFWPTLEQPRAHPGVGAGLRASSSASVEPGTFDGARAGLGAYSPPPEETMPFEQQRSGQGAISPAPLQLGALALESSGLGVPSAPPEQPRALGPASPGCGGYSPPPEEAVPFELDGAASGGDSPPPGCPRVFLEPDGGYKSAAVAAPGAVYISAGANAPPLWVPGVPDHPAREAARELLGFAGTSPPMEIARPPLEIGSAPRGVDDAPVNMDSPPIALDGPPIEVSRAPVEAERAEGERPPVEGAAAEMEGDSGASAAEGGKVPSAGDGGAPAAAGATAAGAAAAPPGAAPVAAAAPAPAPAWAVPGAASAARATPAAWARARGPISAAAAAAAAGDRPQLQLLRPPSPEIQAAELPSPVPPRAAARRAKAERGRSRTRHDEGSDSSDDEHSSEDESDDGTGCYFWSHFRRGHRRRKHRRNLLQNFLMQAFGGCFGSRSESPPSAGARTSKTKKVPLADKRRQKRKEALEKRAQKRAEKRRSKLIDKQLQDEKMGYMCTHRLLLLGAGESGKSTIVKQMRILHVNGFNGEGGEEDPQAARSNSDGEKATKVQDIKNNLKEAIETIVAAMSNLVPPVELANPENQFRVDYILSVMNVPDFDFPPEFYEHAKALWEDEGVRACYERANEYQLIDCAQYFLDKIDVIKQADYVPSDQDLLRCRVLTSGIFETKFQVDKVNFHMFDVGGQRDERRKWIQCFNDVTAIIFVVASSSYNMVIREDNQTNRLQEALNLFKSIWNNRWLRTISVILFLNKQDLLAEKVLAGKSKIEDYFPEFARYTTPEDATPEPGEDPRVTRAKYFIRDEFLRISTASGDGRHYCYPHFTCAVDTENIRRVFNDCRDIIQRMHLRQYELL</sequence>
<keyword evidence="2 8" id="KW-0479">Metal-binding</keyword>
<comment type="subunit">
    <text evidence="9">G proteins are composed of 3 units; alpha, beta and gamma. The alpha chain contains the guanine nucleotide binding site.</text>
</comment>
<evidence type="ECO:0000256" key="8">
    <source>
        <dbReference type="PIRSR" id="PIRSR601019-2"/>
    </source>
</evidence>
<dbReference type="PRINTS" id="PR00443">
    <property type="entry name" value="GPROTEINAS"/>
</dbReference>
<keyword evidence="11" id="KW-1185">Reference proteome</keyword>
<feature type="compositionally biased region" description="Basic and acidic residues" evidence="10">
    <location>
        <begin position="567"/>
        <end position="587"/>
    </location>
</feature>
<evidence type="ECO:0000313" key="11">
    <source>
        <dbReference type="Proteomes" id="UP000504623"/>
    </source>
</evidence>
<evidence type="ECO:0000256" key="6">
    <source>
        <dbReference type="ARBA" id="ARBA00023224"/>
    </source>
</evidence>
<organism evidence="11 12">
    <name type="scientific">Chrysochloris asiatica</name>
    <name type="common">Cape golden mole</name>
    <dbReference type="NCBI Taxonomy" id="185453"/>
    <lineage>
        <taxon>Eukaryota</taxon>
        <taxon>Metazoa</taxon>
        <taxon>Chordata</taxon>
        <taxon>Craniata</taxon>
        <taxon>Vertebrata</taxon>
        <taxon>Euteleostomi</taxon>
        <taxon>Mammalia</taxon>
        <taxon>Eutheria</taxon>
        <taxon>Afrotheria</taxon>
        <taxon>Chrysochloridae</taxon>
        <taxon>Chrysochlorinae</taxon>
        <taxon>Chrysochloris</taxon>
    </lineage>
</organism>
<feature type="region of interest" description="Disordered" evidence="10">
    <location>
        <begin position="638"/>
        <end position="661"/>
    </location>
</feature>
<feature type="compositionally biased region" description="Low complexity" evidence="10">
    <location>
        <begin position="354"/>
        <end position="385"/>
    </location>
</feature>
<evidence type="ECO:0000256" key="4">
    <source>
        <dbReference type="ARBA" id="ARBA00022842"/>
    </source>
</evidence>
<dbReference type="InterPro" id="IPR000367">
    <property type="entry name" value="Gprotein_alpha_S"/>
</dbReference>
<dbReference type="PROSITE" id="PS51882">
    <property type="entry name" value="G_ALPHA"/>
    <property type="match status" value="1"/>
</dbReference>
<comment type="subcellular location">
    <subcellularLocation>
        <location evidence="9">Cell membrane</location>
    </subcellularLocation>
</comment>
<dbReference type="InterPro" id="IPR011025">
    <property type="entry name" value="GproteinA_insert"/>
</dbReference>
<dbReference type="GO" id="GO:0046872">
    <property type="term" value="F:metal ion binding"/>
    <property type="evidence" value="ECO:0007669"/>
    <property type="project" value="UniProtKB-UniRule"/>
</dbReference>
<feature type="binding site" evidence="7">
    <location>
        <begin position="768"/>
        <end position="774"/>
    </location>
    <ligand>
        <name>GTP</name>
        <dbReference type="ChEBI" id="CHEBI:37565"/>
    </ligand>
</feature>
<dbReference type="InterPro" id="IPR027417">
    <property type="entry name" value="P-loop_NTPase"/>
</dbReference>
<dbReference type="RefSeq" id="XP_006839367.1">
    <property type="nucleotide sequence ID" value="XM_006839304.1"/>
</dbReference>
<feature type="compositionally biased region" description="Basic and acidic residues" evidence="10">
    <location>
        <begin position="480"/>
        <end position="494"/>
    </location>
</feature>
<dbReference type="GO" id="GO:0007191">
    <property type="term" value="P:adenylate cyclase-activating dopamine receptor signaling pathway"/>
    <property type="evidence" value="ECO:0007669"/>
    <property type="project" value="TreeGrafter"/>
</dbReference>
<evidence type="ECO:0000256" key="2">
    <source>
        <dbReference type="ARBA" id="ARBA00022723"/>
    </source>
</evidence>
<keyword evidence="5 7" id="KW-0342">GTP-binding</keyword>
<feature type="compositionally biased region" description="Low complexity" evidence="10">
    <location>
        <begin position="43"/>
        <end position="61"/>
    </location>
</feature>
<feature type="compositionally biased region" description="Basic and acidic residues" evidence="10">
    <location>
        <begin position="98"/>
        <end position="107"/>
    </location>
</feature>
<keyword evidence="6 9" id="KW-0807">Transducer</keyword>
<keyword evidence="9" id="KW-1003">Cell membrane</keyword>